<keyword evidence="9" id="KW-1185">Reference proteome</keyword>
<dbReference type="PRINTS" id="PR00173">
    <property type="entry name" value="EDTRNSPORT"/>
</dbReference>
<feature type="transmembrane region" description="Helical" evidence="7">
    <location>
        <begin position="26"/>
        <end position="46"/>
    </location>
</feature>
<dbReference type="Proteomes" id="UP001152799">
    <property type="component" value="Chromosome 10"/>
</dbReference>
<keyword evidence="4 7" id="KW-0812">Transmembrane</keyword>
<dbReference type="GO" id="GO:0015501">
    <property type="term" value="F:glutamate:sodium symporter activity"/>
    <property type="evidence" value="ECO:0007669"/>
    <property type="project" value="TreeGrafter"/>
</dbReference>
<evidence type="ECO:0000256" key="4">
    <source>
        <dbReference type="ARBA" id="ARBA00022692"/>
    </source>
</evidence>
<dbReference type="InterPro" id="IPR036458">
    <property type="entry name" value="Na:dicarbo_symporter_sf"/>
</dbReference>
<keyword evidence="3 7" id="KW-0813">Transport</keyword>
<dbReference type="PANTHER" id="PTHR11958">
    <property type="entry name" value="SODIUM/DICARBOXYLATE SYMPORTER-RELATED"/>
    <property type="match status" value="1"/>
</dbReference>
<feature type="transmembrane region" description="Helical" evidence="7">
    <location>
        <begin position="102"/>
        <end position="124"/>
    </location>
</feature>
<dbReference type="GO" id="GO:0005886">
    <property type="term" value="C:plasma membrane"/>
    <property type="evidence" value="ECO:0007669"/>
    <property type="project" value="TreeGrafter"/>
</dbReference>
<dbReference type="Pfam" id="PF00375">
    <property type="entry name" value="SDF"/>
    <property type="match status" value="1"/>
</dbReference>
<dbReference type="OrthoDB" id="5877963at2759"/>
<dbReference type="GO" id="GO:0015175">
    <property type="term" value="F:neutral L-amino acid transmembrane transporter activity"/>
    <property type="evidence" value="ECO:0007669"/>
    <property type="project" value="TreeGrafter"/>
</dbReference>
<feature type="transmembrane region" description="Helical" evidence="7">
    <location>
        <begin position="66"/>
        <end position="90"/>
    </location>
</feature>
<proteinExistence type="inferred from homology"/>
<organism evidence="8 9">
    <name type="scientific">Ceutorhynchus assimilis</name>
    <name type="common">cabbage seed weevil</name>
    <dbReference type="NCBI Taxonomy" id="467358"/>
    <lineage>
        <taxon>Eukaryota</taxon>
        <taxon>Metazoa</taxon>
        <taxon>Ecdysozoa</taxon>
        <taxon>Arthropoda</taxon>
        <taxon>Hexapoda</taxon>
        <taxon>Insecta</taxon>
        <taxon>Pterygota</taxon>
        <taxon>Neoptera</taxon>
        <taxon>Endopterygota</taxon>
        <taxon>Coleoptera</taxon>
        <taxon>Polyphaga</taxon>
        <taxon>Cucujiformia</taxon>
        <taxon>Curculionidae</taxon>
        <taxon>Ceutorhynchinae</taxon>
        <taxon>Ceutorhynchus</taxon>
    </lineage>
</organism>
<keyword evidence="5 7" id="KW-1133">Transmembrane helix</keyword>
<evidence type="ECO:0000256" key="3">
    <source>
        <dbReference type="ARBA" id="ARBA00022448"/>
    </source>
</evidence>
<dbReference type="GO" id="GO:0005313">
    <property type="term" value="F:L-glutamate transmembrane transporter activity"/>
    <property type="evidence" value="ECO:0007669"/>
    <property type="project" value="TreeGrafter"/>
</dbReference>
<keyword evidence="7" id="KW-0769">Symport</keyword>
<evidence type="ECO:0000256" key="6">
    <source>
        <dbReference type="ARBA" id="ARBA00023136"/>
    </source>
</evidence>
<dbReference type="AlphaFoldDB" id="A0A9N9MG62"/>
<reference evidence="8" key="1">
    <citation type="submission" date="2022-01" db="EMBL/GenBank/DDBJ databases">
        <authorList>
            <person name="King R."/>
        </authorList>
    </citation>
    <scope>NUCLEOTIDE SEQUENCE</scope>
</reference>
<keyword evidence="6 7" id="KW-0472">Membrane</keyword>
<evidence type="ECO:0000313" key="8">
    <source>
        <dbReference type="EMBL" id="CAG9761675.1"/>
    </source>
</evidence>
<dbReference type="PANTHER" id="PTHR11958:SF63">
    <property type="entry name" value="AMINO ACID TRANSPORTER"/>
    <property type="match status" value="1"/>
</dbReference>
<dbReference type="InterPro" id="IPR001991">
    <property type="entry name" value="Na-dicarboxylate_symporter"/>
</dbReference>
<name>A0A9N9MG62_9CUCU</name>
<evidence type="ECO:0000256" key="5">
    <source>
        <dbReference type="ARBA" id="ARBA00022989"/>
    </source>
</evidence>
<dbReference type="EMBL" id="OU892286">
    <property type="protein sequence ID" value="CAG9761675.1"/>
    <property type="molecule type" value="Genomic_DNA"/>
</dbReference>
<comment type="similarity">
    <text evidence="2 7">Belongs to the dicarboxylate/amino acid:cation symporter (DAACS) (TC 2.A.23) family.</text>
</comment>
<protein>
    <recommendedName>
        <fullName evidence="7">Amino acid transporter</fullName>
    </recommendedName>
</protein>
<accession>A0A9N9MG62</accession>
<sequence>MHHNFEAVEKPPLRGSPTMRFLRSNALTLATIAGVVLGTALGFILRASKESWSARERMYVGFIGEIFLSMLKSLIIPLIISCLVSAICSLDLSLSRKVAFRAIAYYLTTTFASVVLGIIVVVTIQPGVGKTIESTDESTTTYNSRNTTTTDTLLDLIRNMFPPNLIEATMYQHRTKLVEVNNSDPDDLYTFAIGSEVTQTTNIMGLVVASAAIGIALGQMGDQTRTMSNFFNDLLAMMMKITSWVITLSPVGIMFLVCSEILKIKNLATVLSGLGLYFMTVLVGLFIQGFIVLPILYFALTKRNPFTYIKCLGTAIVTAFGTASSTATLPITIRCLEEKLGIDP</sequence>
<dbReference type="InterPro" id="IPR050746">
    <property type="entry name" value="DAACS"/>
</dbReference>
<feature type="transmembrane region" description="Helical" evidence="7">
    <location>
        <begin position="274"/>
        <end position="300"/>
    </location>
</feature>
<comment type="subcellular location">
    <subcellularLocation>
        <location evidence="1 7">Membrane</location>
        <topology evidence="1 7">Multi-pass membrane protein</topology>
    </subcellularLocation>
</comment>
<dbReference type="SUPFAM" id="SSF118215">
    <property type="entry name" value="Proton glutamate symport protein"/>
    <property type="match status" value="1"/>
</dbReference>
<evidence type="ECO:0000256" key="7">
    <source>
        <dbReference type="RuleBase" id="RU361216"/>
    </source>
</evidence>
<evidence type="ECO:0000313" key="9">
    <source>
        <dbReference type="Proteomes" id="UP001152799"/>
    </source>
</evidence>
<evidence type="ECO:0000256" key="2">
    <source>
        <dbReference type="ARBA" id="ARBA00006148"/>
    </source>
</evidence>
<gene>
    <name evidence="8" type="ORF">CEUTPL_LOCUS2370</name>
</gene>
<evidence type="ECO:0000256" key="1">
    <source>
        <dbReference type="ARBA" id="ARBA00004141"/>
    </source>
</evidence>
<feature type="transmembrane region" description="Helical" evidence="7">
    <location>
        <begin position="241"/>
        <end position="262"/>
    </location>
</feature>
<dbReference type="Gene3D" id="1.10.3860.10">
    <property type="entry name" value="Sodium:dicarboxylate symporter"/>
    <property type="match status" value="1"/>
</dbReference>